<dbReference type="PANTHER" id="PTHR47197">
    <property type="entry name" value="PROTEIN NIRF"/>
    <property type="match status" value="1"/>
</dbReference>
<dbReference type="SUPFAM" id="SSF51004">
    <property type="entry name" value="C-terminal (heme d1) domain of cytochrome cd1-nitrite reductase"/>
    <property type="match status" value="1"/>
</dbReference>
<dbReference type="Pfam" id="PF10282">
    <property type="entry name" value="Lactonase"/>
    <property type="match status" value="2"/>
</dbReference>
<reference evidence="2 3" key="1">
    <citation type="submission" date="2019-02" db="EMBL/GenBank/DDBJ databases">
        <title>Genomic Encyclopedia of Archaeal and Bacterial Type Strains, Phase II (KMG-II): from individual species to whole genera.</title>
        <authorList>
            <person name="Goeker M."/>
        </authorList>
    </citation>
    <scope>NUCLEOTIDE SEQUENCE [LARGE SCALE GENOMIC DNA]</scope>
    <source>
        <strain evidence="2 3">DSM 18101</strain>
    </source>
</reference>
<evidence type="ECO:0000313" key="3">
    <source>
        <dbReference type="Proteomes" id="UP000292958"/>
    </source>
</evidence>
<proteinExistence type="predicted"/>
<accession>A0A4Q7YS43</accession>
<dbReference type="NCBIfam" id="TIGR02276">
    <property type="entry name" value="beta_rpt_yvtn"/>
    <property type="match status" value="2"/>
</dbReference>
<organism evidence="2 3">
    <name type="scientific">Edaphobacter modestus</name>
    <dbReference type="NCBI Taxonomy" id="388466"/>
    <lineage>
        <taxon>Bacteria</taxon>
        <taxon>Pseudomonadati</taxon>
        <taxon>Acidobacteriota</taxon>
        <taxon>Terriglobia</taxon>
        <taxon>Terriglobales</taxon>
        <taxon>Acidobacteriaceae</taxon>
        <taxon>Edaphobacter</taxon>
    </lineage>
</organism>
<feature type="region of interest" description="Disordered" evidence="1">
    <location>
        <begin position="190"/>
        <end position="214"/>
    </location>
</feature>
<dbReference type="InterPro" id="IPR011964">
    <property type="entry name" value="YVTN_b-propeller_repeat"/>
</dbReference>
<dbReference type="InterPro" id="IPR011043">
    <property type="entry name" value="Gal_Oxase/kelch_b-propeller"/>
</dbReference>
<dbReference type="InterPro" id="IPR011048">
    <property type="entry name" value="Haem_d1_sf"/>
</dbReference>
<dbReference type="AlphaFoldDB" id="A0A4Q7YS43"/>
<dbReference type="Proteomes" id="UP000292958">
    <property type="component" value="Unassembled WGS sequence"/>
</dbReference>
<dbReference type="InterPro" id="IPR019405">
    <property type="entry name" value="Lactonase_7-beta_prop"/>
</dbReference>
<dbReference type="EMBL" id="SHKW01000001">
    <property type="protein sequence ID" value="RZU40024.1"/>
    <property type="molecule type" value="Genomic_DNA"/>
</dbReference>
<dbReference type="InterPro" id="IPR051200">
    <property type="entry name" value="Host-pathogen_enzymatic-act"/>
</dbReference>
<dbReference type="InterPro" id="IPR015943">
    <property type="entry name" value="WD40/YVTN_repeat-like_dom_sf"/>
</dbReference>
<keyword evidence="3" id="KW-1185">Reference proteome</keyword>
<evidence type="ECO:0000313" key="2">
    <source>
        <dbReference type="EMBL" id="RZU40024.1"/>
    </source>
</evidence>
<feature type="compositionally biased region" description="Low complexity" evidence="1">
    <location>
        <begin position="197"/>
        <end position="206"/>
    </location>
</feature>
<dbReference type="RefSeq" id="WP_242617790.1">
    <property type="nucleotide sequence ID" value="NZ_SHKW01000001.1"/>
</dbReference>
<dbReference type="PANTHER" id="PTHR47197:SF3">
    <property type="entry name" value="DIHYDRO-HEME D1 DEHYDROGENASE"/>
    <property type="match status" value="1"/>
</dbReference>
<protein>
    <submittedName>
        <fullName evidence="2">YVTN family beta-propeller protein</fullName>
    </submittedName>
</protein>
<comment type="caution">
    <text evidence="2">The sequence shown here is derived from an EMBL/GenBank/DDBJ whole genome shotgun (WGS) entry which is preliminary data.</text>
</comment>
<sequence>MPKSRHTLRDCSLALLCLALILPLGCRRSSFPDVPAGYREFAYVTNGNSNTVSVLDLVNLRTDRTLRVGENPTGIAANPVHNEIYAVNTRSGTVTVIDAASNTVVATIGVHRQPYFISVDSAGGRAYVANSGSNSVSVIDLDHRREIAVVGTGEQPGLARISPDMRSLVVSNRKSGSVSIYSAVPYTSPLVSRQDSPESPQSSPQEAKPGPPLKLRAAFPGCPGATDVAILPDSSKAFIACSGGHQIMVISLAAAPGSWQARQDPAATSDHLLTMLVVGRTPVHLALKPDGGEIFVSNFDSDSISEIDTWNNQVLGTYMIGNKPVHGIITRDNSTLWVADFGSDLISIYSIDDGRLVTTVHTGSAPDALAFSADEHLLLAIDAHSGDVSVIRTQGKQGAALFTLLPAGSSPNAIAIKAIQPVR</sequence>
<evidence type="ECO:0000256" key="1">
    <source>
        <dbReference type="SAM" id="MobiDB-lite"/>
    </source>
</evidence>
<gene>
    <name evidence="2" type="ORF">BDD14_1439</name>
</gene>
<name>A0A4Q7YS43_9BACT</name>
<dbReference type="Gene3D" id="2.130.10.10">
    <property type="entry name" value="YVTN repeat-like/Quinoprotein amine dehydrogenase"/>
    <property type="match status" value="2"/>
</dbReference>
<dbReference type="SUPFAM" id="SSF50965">
    <property type="entry name" value="Galactose oxidase, central domain"/>
    <property type="match status" value="1"/>
</dbReference>